<proteinExistence type="predicted"/>
<evidence type="ECO:0000313" key="6">
    <source>
        <dbReference type="EMBL" id="SHF84170.1"/>
    </source>
</evidence>
<evidence type="ECO:0000256" key="3">
    <source>
        <dbReference type="ARBA" id="ARBA00022989"/>
    </source>
</evidence>
<evidence type="ECO:0000256" key="5">
    <source>
        <dbReference type="SAM" id="Phobius"/>
    </source>
</evidence>
<feature type="transmembrane region" description="Helical" evidence="5">
    <location>
        <begin position="88"/>
        <end position="107"/>
    </location>
</feature>
<keyword evidence="3 5" id="KW-1133">Transmembrane helix</keyword>
<evidence type="ECO:0000256" key="1">
    <source>
        <dbReference type="ARBA" id="ARBA00004141"/>
    </source>
</evidence>
<evidence type="ECO:0000313" key="7">
    <source>
        <dbReference type="Proteomes" id="UP000184436"/>
    </source>
</evidence>
<dbReference type="STRING" id="871325.SAMN05444349_13932"/>
<keyword evidence="2 5" id="KW-0812">Transmembrane</keyword>
<gene>
    <name evidence="6" type="ORF">SAMN05444349_13932</name>
</gene>
<feature type="transmembrane region" description="Helical" evidence="5">
    <location>
        <begin position="15"/>
        <end position="41"/>
    </location>
</feature>
<dbReference type="OrthoDB" id="1082805at2"/>
<dbReference type="AlphaFoldDB" id="A0A1M5EY01"/>
<dbReference type="Proteomes" id="UP000184436">
    <property type="component" value="Unassembled WGS sequence"/>
</dbReference>
<dbReference type="EMBL" id="FQVD01000039">
    <property type="protein sequence ID" value="SHF84170.1"/>
    <property type="molecule type" value="Genomic_DNA"/>
</dbReference>
<keyword evidence="4 5" id="KW-0472">Membrane</keyword>
<dbReference type="Pfam" id="PF05105">
    <property type="entry name" value="Phage_holin_4_1"/>
    <property type="match status" value="1"/>
</dbReference>
<feature type="transmembrane region" description="Helical" evidence="5">
    <location>
        <begin position="62"/>
        <end position="82"/>
    </location>
</feature>
<protein>
    <submittedName>
        <fullName evidence="6">Bacteriophage holin family protein</fullName>
    </submittedName>
</protein>
<name>A0A1M5EY01_9BACE</name>
<dbReference type="InterPro" id="IPR006480">
    <property type="entry name" value="Phage_holin_4_1"/>
</dbReference>
<dbReference type="GO" id="GO:0016020">
    <property type="term" value="C:membrane"/>
    <property type="evidence" value="ECO:0007669"/>
    <property type="project" value="UniProtKB-SubCell"/>
</dbReference>
<comment type="subcellular location">
    <subcellularLocation>
        <location evidence="1">Membrane</location>
        <topology evidence="1">Multi-pass membrane protein</topology>
    </subcellularLocation>
</comment>
<evidence type="ECO:0000256" key="4">
    <source>
        <dbReference type="ARBA" id="ARBA00023136"/>
    </source>
</evidence>
<organism evidence="6 7">
    <name type="scientific">Bacteroides faecichinchillae</name>
    <dbReference type="NCBI Taxonomy" id="871325"/>
    <lineage>
        <taxon>Bacteria</taxon>
        <taxon>Pseudomonadati</taxon>
        <taxon>Bacteroidota</taxon>
        <taxon>Bacteroidia</taxon>
        <taxon>Bacteroidales</taxon>
        <taxon>Bacteroidaceae</taxon>
        <taxon>Bacteroides</taxon>
    </lineage>
</organism>
<reference evidence="6 7" key="1">
    <citation type="submission" date="2016-11" db="EMBL/GenBank/DDBJ databases">
        <authorList>
            <person name="Jaros S."/>
            <person name="Januszkiewicz K."/>
            <person name="Wedrychowicz H."/>
        </authorList>
    </citation>
    <scope>NUCLEOTIDE SEQUENCE [LARGE SCALE GENOMIC DNA]</scope>
    <source>
        <strain evidence="6 7">DSM 26883</strain>
    </source>
</reference>
<evidence type="ECO:0000256" key="2">
    <source>
        <dbReference type="ARBA" id="ARBA00022692"/>
    </source>
</evidence>
<sequence length="156" mass="17690">MLELIQQENWHGLTVYVAVCVAIVLICWVFLAMATFIDMYYGRKAAKAAGEGLRSRKYRRTFNKIGDYIRVMVFALMFDFLAGLFTWYVAPFATVVYTISAVLIEFVSVREKLQKIKVNAAEVPDIIRQIVQAASAKDAEKIVELITNKHSENGTD</sequence>
<dbReference type="RefSeq" id="WP_073350300.1">
    <property type="nucleotide sequence ID" value="NZ_FQVD01000039.1"/>
</dbReference>
<keyword evidence="7" id="KW-1185">Reference proteome</keyword>
<accession>A0A1M5EY01</accession>